<proteinExistence type="predicted"/>
<reference evidence="4 5" key="1">
    <citation type="submission" date="2024-04" db="EMBL/GenBank/DDBJ databases">
        <authorList>
            <person name="Fracassetti M."/>
        </authorList>
    </citation>
    <scope>NUCLEOTIDE SEQUENCE [LARGE SCALE GENOMIC DNA]</scope>
</reference>
<feature type="compositionally biased region" description="Polar residues" evidence="1">
    <location>
        <begin position="132"/>
        <end position="147"/>
    </location>
</feature>
<dbReference type="InterPro" id="IPR012337">
    <property type="entry name" value="RNaseH-like_sf"/>
</dbReference>
<accession>A0AAV2EDH9</accession>
<dbReference type="CDD" id="cd06222">
    <property type="entry name" value="RNase_H_like"/>
    <property type="match status" value="1"/>
</dbReference>
<evidence type="ECO:0000313" key="5">
    <source>
        <dbReference type="Proteomes" id="UP001497516"/>
    </source>
</evidence>
<dbReference type="Pfam" id="PF13966">
    <property type="entry name" value="zf-RVT"/>
    <property type="match status" value="1"/>
</dbReference>
<evidence type="ECO:0000256" key="1">
    <source>
        <dbReference type="SAM" id="MobiDB-lite"/>
    </source>
</evidence>
<dbReference type="InterPro" id="IPR026960">
    <property type="entry name" value="RVT-Znf"/>
</dbReference>
<feature type="region of interest" description="Disordered" evidence="1">
    <location>
        <begin position="131"/>
        <end position="155"/>
    </location>
</feature>
<organism evidence="4 5">
    <name type="scientific">Linum trigynum</name>
    <dbReference type="NCBI Taxonomy" id="586398"/>
    <lineage>
        <taxon>Eukaryota</taxon>
        <taxon>Viridiplantae</taxon>
        <taxon>Streptophyta</taxon>
        <taxon>Embryophyta</taxon>
        <taxon>Tracheophyta</taxon>
        <taxon>Spermatophyta</taxon>
        <taxon>Magnoliopsida</taxon>
        <taxon>eudicotyledons</taxon>
        <taxon>Gunneridae</taxon>
        <taxon>Pentapetalae</taxon>
        <taxon>rosids</taxon>
        <taxon>fabids</taxon>
        <taxon>Malpighiales</taxon>
        <taxon>Linaceae</taxon>
        <taxon>Linum</taxon>
    </lineage>
</organism>
<evidence type="ECO:0000313" key="4">
    <source>
        <dbReference type="EMBL" id="CAL1384016.1"/>
    </source>
</evidence>
<dbReference type="Proteomes" id="UP001497516">
    <property type="component" value="Chromosome 4"/>
</dbReference>
<feature type="domain" description="Reverse transcriptase zinc-binding" evidence="3">
    <location>
        <begin position="1"/>
        <end position="54"/>
    </location>
</feature>
<evidence type="ECO:0000259" key="3">
    <source>
        <dbReference type="Pfam" id="PF13966"/>
    </source>
</evidence>
<dbReference type="AlphaFoldDB" id="A0AAV2EDH9"/>
<evidence type="ECO:0000259" key="2">
    <source>
        <dbReference type="Pfam" id="PF13456"/>
    </source>
</evidence>
<dbReference type="SUPFAM" id="SSF53098">
    <property type="entry name" value="Ribonuclease H-like"/>
    <property type="match status" value="1"/>
</dbReference>
<dbReference type="EMBL" id="OZ034817">
    <property type="protein sequence ID" value="CAL1384016.1"/>
    <property type="molecule type" value="Genomic_DNA"/>
</dbReference>
<dbReference type="InterPro" id="IPR002156">
    <property type="entry name" value="RNaseH_domain"/>
</dbReference>
<dbReference type="InterPro" id="IPR044730">
    <property type="entry name" value="RNase_H-like_dom_plant"/>
</dbReference>
<keyword evidence="5" id="KW-1185">Reference proteome</keyword>
<dbReference type="PANTHER" id="PTHR47074">
    <property type="entry name" value="BNAC02G40300D PROTEIN"/>
    <property type="match status" value="1"/>
</dbReference>
<dbReference type="GO" id="GO:0003676">
    <property type="term" value="F:nucleic acid binding"/>
    <property type="evidence" value="ECO:0007669"/>
    <property type="project" value="InterPro"/>
</dbReference>
<dbReference type="PANTHER" id="PTHR47074:SF11">
    <property type="entry name" value="REVERSE TRANSCRIPTASE-LIKE PROTEIN"/>
    <property type="match status" value="1"/>
</dbReference>
<protein>
    <submittedName>
        <fullName evidence="4">Uncharacterized protein</fullName>
    </submittedName>
</protein>
<gene>
    <name evidence="4" type="ORF">LTRI10_LOCUS25251</name>
</gene>
<feature type="domain" description="RNase H type-1" evidence="2">
    <location>
        <begin position="168"/>
        <end position="286"/>
    </location>
</feature>
<dbReference type="Pfam" id="PF13456">
    <property type="entry name" value="RVT_3"/>
    <property type="match status" value="1"/>
</dbReference>
<dbReference type="InterPro" id="IPR052929">
    <property type="entry name" value="RNase_H-like_EbsB-rel"/>
</dbReference>
<dbReference type="Gene3D" id="3.30.420.10">
    <property type="entry name" value="Ribonuclease H-like superfamily/Ribonuclease H"/>
    <property type="match status" value="1"/>
</dbReference>
<dbReference type="GO" id="GO:0004523">
    <property type="term" value="F:RNA-DNA hybrid ribonuclease activity"/>
    <property type="evidence" value="ECO:0007669"/>
    <property type="project" value="InterPro"/>
</dbReference>
<dbReference type="InterPro" id="IPR036397">
    <property type="entry name" value="RNaseH_sf"/>
</dbReference>
<name>A0AAV2EDH9_9ROSI</name>
<sequence length="308" mass="34296">MRFFIWKCAKKAIATRERLFSRSCAPNPTCPLCDAPSETVMHCLFFCHHASATWGLSDSLHSLPPENSSFGEWFFNLQDTYSNTQVCRIVCCLWSIWTARNTFVFEEKAPTPASSVIVSGRDFLLIEEARKTPSSSPLSRTTQSHSQPRGPRSNPLPPPIPFSRLMYCDGSFVSDSSLAAYGITIANAHGQVYDGKADSFLCSHPIQAEAFGLLNAILIAAHDTEPTCIRTDCQVLTLALRQDPSLWPWQCRATIARMVSVIHSAPWIKVEFVPRRLNSLADWVAGQARLNTLPVDWIVICNIIAPLL</sequence>